<organism evidence="1 2">
    <name type="scientific">Crinalium epipsammum PCC 9333</name>
    <dbReference type="NCBI Taxonomy" id="1173022"/>
    <lineage>
        <taxon>Bacteria</taxon>
        <taxon>Bacillati</taxon>
        <taxon>Cyanobacteriota</taxon>
        <taxon>Cyanophyceae</taxon>
        <taxon>Gomontiellales</taxon>
        <taxon>Gomontiellaceae</taxon>
        <taxon>Crinalium</taxon>
    </lineage>
</organism>
<evidence type="ECO:0000313" key="1">
    <source>
        <dbReference type="EMBL" id="AFZ15464.1"/>
    </source>
</evidence>
<keyword evidence="2" id="KW-1185">Reference proteome</keyword>
<name>K9W6N3_9CYAN</name>
<sequence length="235" mass="26545">MTTEKIKFGEQIVNKFIELVLSNLIDAEHLQVRVKANLKQLARGELDGLAIEMYGFLLRQHLRVAFLRFDIGSSAVNTESIMHRKIELLHPSVGRMQMALDQEQLTNALNTQLVSSSQEQFHFFGLRQINCQLRADRAMVFHFDWINAEEIESGTCTATPQITTDGSRVLLEQRQVEGKELPTELINAVSQQVSDILSLSDIANRGTAFHFQQLDIEAGKITVQAATQIEHFPTN</sequence>
<dbReference type="EMBL" id="CP003620">
    <property type="protein sequence ID" value="AFZ15464.1"/>
    <property type="molecule type" value="Genomic_DNA"/>
</dbReference>
<dbReference type="Proteomes" id="UP000010472">
    <property type="component" value="Chromosome"/>
</dbReference>
<gene>
    <name evidence="1" type="ORF">Cri9333_4685</name>
</gene>
<accession>K9W6N3</accession>
<evidence type="ECO:0000313" key="2">
    <source>
        <dbReference type="Proteomes" id="UP000010472"/>
    </source>
</evidence>
<dbReference type="AlphaFoldDB" id="K9W6N3"/>
<dbReference type="OrthoDB" id="9833481at2"/>
<proteinExistence type="predicted"/>
<dbReference type="HOGENOM" id="CLU_1178650_0_0_3"/>
<reference evidence="1 2" key="1">
    <citation type="submission" date="2012-06" db="EMBL/GenBank/DDBJ databases">
        <title>Finished chromosome of genome of Crinalium epipsammum PCC 9333.</title>
        <authorList>
            <consortium name="US DOE Joint Genome Institute"/>
            <person name="Gugger M."/>
            <person name="Coursin T."/>
            <person name="Rippka R."/>
            <person name="Tandeau De Marsac N."/>
            <person name="Huntemann M."/>
            <person name="Wei C.-L."/>
            <person name="Han J."/>
            <person name="Detter J.C."/>
            <person name="Han C."/>
            <person name="Tapia R."/>
            <person name="Davenport K."/>
            <person name="Daligault H."/>
            <person name="Erkkila T."/>
            <person name="Gu W."/>
            <person name="Munk A.C.C."/>
            <person name="Teshima H."/>
            <person name="Xu Y."/>
            <person name="Chain P."/>
            <person name="Chen A."/>
            <person name="Krypides N."/>
            <person name="Mavromatis K."/>
            <person name="Markowitz V."/>
            <person name="Szeto E."/>
            <person name="Ivanova N."/>
            <person name="Mikhailova N."/>
            <person name="Ovchinnikova G."/>
            <person name="Pagani I."/>
            <person name="Pati A."/>
            <person name="Goodwin L."/>
            <person name="Peters L."/>
            <person name="Pitluck S."/>
            <person name="Woyke T."/>
            <person name="Kerfeld C."/>
        </authorList>
    </citation>
    <scope>NUCLEOTIDE SEQUENCE [LARGE SCALE GENOMIC DNA]</scope>
    <source>
        <strain evidence="1 2">PCC 9333</strain>
    </source>
</reference>
<dbReference type="InterPro" id="IPR021373">
    <property type="entry name" value="DUF2993"/>
</dbReference>
<dbReference type="RefSeq" id="WP_015205554.1">
    <property type="nucleotide sequence ID" value="NC_019753.1"/>
</dbReference>
<protein>
    <recommendedName>
        <fullName evidence="3">DUF2993 domain-containing protein</fullName>
    </recommendedName>
</protein>
<evidence type="ECO:0008006" key="3">
    <source>
        <dbReference type="Google" id="ProtNLM"/>
    </source>
</evidence>
<dbReference type="Pfam" id="PF11209">
    <property type="entry name" value="LmeA"/>
    <property type="match status" value="1"/>
</dbReference>
<dbReference type="KEGG" id="cep:Cri9333_4685"/>